<gene>
    <name evidence="2" type="ORF">AF333_27710</name>
    <name evidence="3" type="ORF">SAMN04487909_11481</name>
</gene>
<dbReference type="Proteomes" id="UP000182836">
    <property type="component" value="Unassembled WGS sequence"/>
</dbReference>
<dbReference type="EMBL" id="FNED01000014">
    <property type="protein sequence ID" value="SDJ25079.1"/>
    <property type="molecule type" value="Genomic_DNA"/>
</dbReference>
<feature type="transmembrane region" description="Helical" evidence="1">
    <location>
        <begin position="20"/>
        <end position="37"/>
    </location>
</feature>
<keyword evidence="4" id="KW-1185">Reference proteome</keyword>
<reference evidence="3 5" key="2">
    <citation type="submission" date="2016-10" db="EMBL/GenBank/DDBJ databases">
        <authorList>
            <person name="de Groot N.N."/>
        </authorList>
    </citation>
    <scope>NUCLEOTIDE SEQUENCE [LARGE SCALE GENOMIC DNA]</scope>
    <source>
        <strain evidence="3 5">DSM 2895</strain>
    </source>
</reference>
<dbReference type="OrthoDB" id="2677990at2"/>
<dbReference type="Pfam" id="PF12730">
    <property type="entry name" value="ABC2_membrane_4"/>
    <property type="match status" value="1"/>
</dbReference>
<evidence type="ECO:0000313" key="2">
    <source>
        <dbReference type="EMBL" id="KON90821.1"/>
    </source>
</evidence>
<sequence>MMRLFISEWYRLWKRKSTWLMFAAIPLMVYAAGSYFQKANEKTNSMLPQYSVFGNFSVLSFEEMLMTVFNFMVIILAALIVTDEYRSGQLRMVMLRAYTFGKLFWAKGAVFTTLLLMFTCFYFICSYIAGFFMFPHAERFPLFYRSEMVDVWEGLVYNLAFYSLGFLSLLALVCVMLFISVVSHTTTATIGIGLGFYLFSLMYPYVCGYFQPLLGNEVYMKIIFSSIPMIQWQGIVFMLAEQPRYVGWIVGVLSFYSLAFGGAAYALFTRKDRWI</sequence>
<evidence type="ECO:0000313" key="5">
    <source>
        <dbReference type="Proteomes" id="UP000182836"/>
    </source>
</evidence>
<dbReference type="PANTHER" id="PTHR37305:SF1">
    <property type="entry name" value="MEMBRANE PROTEIN"/>
    <property type="match status" value="1"/>
</dbReference>
<reference evidence="2 4" key="1">
    <citation type="submission" date="2015-07" db="EMBL/GenBank/DDBJ databases">
        <title>Fjat-14205 dsm 2895.</title>
        <authorList>
            <person name="Liu B."/>
            <person name="Wang J."/>
            <person name="Zhu Y."/>
            <person name="Liu G."/>
            <person name="Chen Q."/>
            <person name="Chen Z."/>
            <person name="Lan J."/>
            <person name="Che J."/>
            <person name="Ge C."/>
            <person name="Shi H."/>
            <person name="Pan Z."/>
            <person name="Liu X."/>
        </authorList>
    </citation>
    <scope>NUCLEOTIDE SEQUENCE [LARGE SCALE GENOMIC DNA]</scope>
    <source>
        <strain evidence="2 4">DSM 2895</strain>
    </source>
</reference>
<dbReference type="GeneID" id="42308919"/>
<organism evidence="2 4">
    <name type="scientific">Aneurinibacillus migulanus</name>
    <name type="common">Bacillus migulanus</name>
    <dbReference type="NCBI Taxonomy" id="47500"/>
    <lineage>
        <taxon>Bacteria</taxon>
        <taxon>Bacillati</taxon>
        <taxon>Bacillota</taxon>
        <taxon>Bacilli</taxon>
        <taxon>Bacillales</taxon>
        <taxon>Paenibacillaceae</taxon>
        <taxon>Aneurinibacillus group</taxon>
        <taxon>Aneurinibacillus</taxon>
    </lineage>
</organism>
<dbReference type="STRING" id="47500.AF333_27710"/>
<proteinExistence type="predicted"/>
<dbReference type="EMBL" id="LGUG01000009">
    <property type="protein sequence ID" value="KON90821.1"/>
    <property type="molecule type" value="Genomic_DNA"/>
</dbReference>
<dbReference type="AlphaFoldDB" id="A0A0D1VG07"/>
<feature type="transmembrane region" description="Helical" evidence="1">
    <location>
        <begin position="246"/>
        <end position="268"/>
    </location>
</feature>
<evidence type="ECO:0000256" key="1">
    <source>
        <dbReference type="SAM" id="Phobius"/>
    </source>
</evidence>
<evidence type="ECO:0000313" key="3">
    <source>
        <dbReference type="EMBL" id="SDJ25079.1"/>
    </source>
</evidence>
<dbReference type="RefSeq" id="WP_043064351.1">
    <property type="nucleotide sequence ID" value="NZ_BJOA01000064.1"/>
</dbReference>
<feature type="transmembrane region" description="Helical" evidence="1">
    <location>
        <begin position="154"/>
        <end position="179"/>
    </location>
</feature>
<protein>
    <submittedName>
        <fullName evidence="3">ABC-2 family transporter protein</fullName>
    </submittedName>
</protein>
<feature type="transmembrane region" description="Helical" evidence="1">
    <location>
        <begin position="186"/>
        <end position="206"/>
    </location>
</feature>
<accession>A0A0D1VG07</accession>
<dbReference type="PATRIC" id="fig|47500.8.peg.2096"/>
<evidence type="ECO:0000313" key="4">
    <source>
        <dbReference type="Proteomes" id="UP000037269"/>
    </source>
</evidence>
<keyword evidence="1" id="KW-1133">Transmembrane helix</keyword>
<feature type="transmembrane region" description="Helical" evidence="1">
    <location>
        <begin position="103"/>
        <end position="134"/>
    </location>
</feature>
<feature type="transmembrane region" description="Helical" evidence="1">
    <location>
        <begin position="64"/>
        <end position="82"/>
    </location>
</feature>
<keyword evidence="1" id="KW-0472">Membrane</keyword>
<dbReference type="PANTHER" id="PTHR37305">
    <property type="entry name" value="INTEGRAL MEMBRANE PROTEIN-RELATED"/>
    <property type="match status" value="1"/>
</dbReference>
<dbReference type="Proteomes" id="UP000037269">
    <property type="component" value="Unassembled WGS sequence"/>
</dbReference>
<name>A0A0D1VG07_ANEMI</name>
<keyword evidence="1" id="KW-0812">Transmembrane</keyword>